<evidence type="ECO:0000313" key="1">
    <source>
        <dbReference type="EMBL" id="EJF56558.1"/>
    </source>
</evidence>
<sequence>MLAAAASQTLLGKLGGAFWDAFARPSGTLGPNGHVKKEWDADKVRRIMEGTAVLKVVDVEPQPSVAKAPAATPAPLKQEKNCLKECPSSKVADILAESMATLNLGRK</sequence>
<dbReference type="HOGENOM" id="CLU_2209942_0_0_1"/>
<protein>
    <submittedName>
        <fullName evidence="1">Uncharacterized protein</fullName>
    </submittedName>
</protein>
<evidence type="ECO:0000313" key="2">
    <source>
        <dbReference type="Proteomes" id="UP000053319"/>
    </source>
</evidence>
<dbReference type="Proteomes" id="UP000053319">
    <property type="component" value="Unassembled WGS sequence"/>
</dbReference>
<dbReference type="AlphaFoldDB" id="R7SL17"/>
<dbReference type="RefSeq" id="XP_007370702.1">
    <property type="nucleotide sequence ID" value="XM_007370640.1"/>
</dbReference>
<dbReference type="GeneID" id="18840003"/>
<accession>R7SL17</accession>
<proteinExistence type="predicted"/>
<dbReference type="KEGG" id="dsq:DICSQDRAFT_174786"/>
<name>R7SL17_DICSQ</name>
<organism evidence="1 2">
    <name type="scientific">Dichomitus squalens (strain LYAD-421)</name>
    <name type="common">Western red white-rot fungus</name>
    <dbReference type="NCBI Taxonomy" id="732165"/>
    <lineage>
        <taxon>Eukaryota</taxon>
        <taxon>Fungi</taxon>
        <taxon>Dikarya</taxon>
        <taxon>Basidiomycota</taxon>
        <taxon>Agaricomycotina</taxon>
        <taxon>Agaricomycetes</taxon>
        <taxon>Polyporales</taxon>
        <taxon>Polyporaceae</taxon>
        <taxon>Dichomitus</taxon>
    </lineage>
</organism>
<dbReference type="EMBL" id="JH719468">
    <property type="protein sequence ID" value="EJF56558.1"/>
    <property type="molecule type" value="Genomic_DNA"/>
</dbReference>
<reference evidence="1 2" key="1">
    <citation type="journal article" date="2012" name="Science">
        <title>The Paleozoic origin of enzymatic lignin decomposition reconstructed from 31 fungal genomes.</title>
        <authorList>
            <person name="Floudas D."/>
            <person name="Binder M."/>
            <person name="Riley R."/>
            <person name="Barry K."/>
            <person name="Blanchette R.A."/>
            <person name="Henrissat B."/>
            <person name="Martinez A.T."/>
            <person name="Otillar R."/>
            <person name="Spatafora J.W."/>
            <person name="Yadav J.S."/>
            <person name="Aerts A."/>
            <person name="Benoit I."/>
            <person name="Boyd A."/>
            <person name="Carlson A."/>
            <person name="Copeland A."/>
            <person name="Coutinho P.M."/>
            <person name="de Vries R.P."/>
            <person name="Ferreira P."/>
            <person name="Findley K."/>
            <person name="Foster B."/>
            <person name="Gaskell J."/>
            <person name="Glotzer D."/>
            <person name="Gorecki P."/>
            <person name="Heitman J."/>
            <person name="Hesse C."/>
            <person name="Hori C."/>
            <person name="Igarashi K."/>
            <person name="Jurgens J.A."/>
            <person name="Kallen N."/>
            <person name="Kersten P."/>
            <person name="Kohler A."/>
            <person name="Kuees U."/>
            <person name="Kumar T.K.A."/>
            <person name="Kuo A."/>
            <person name="LaButti K."/>
            <person name="Larrondo L.F."/>
            <person name="Lindquist E."/>
            <person name="Ling A."/>
            <person name="Lombard V."/>
            <person name="Lucas S."/>
            <person name="Lundell T."/>
            <person name="Martin R."/>
            <person name="McLaughlin D.J."/>
            <person name="Morgenstern I."/>
            <person name="Morin E."/>
            <person name="Murat C."/>
            <person name="Nagy L.G."/>
            <person name="Nolan M."/>
            <person name="Ohm R.A."/>
            <person name="Patyshakuliyeva A."/>
            <person name="Rokas A."/>
            <person name="Ruiz-Duenas F.J."/>
            <person name="Sabat G."/>
            <person name="Salamov A."/>
            <person name="Samejima M."/>
            <person name="Schmutz J."/>
            <person name="Slot J.C."/>
            <person name="St John F."/>
            <person name="Stenlid J."/>
            <person name="Sun H."/>
            <person name="Sun S."/>
            <person name="Syed K."/>
            <person name="Tsang A."/>
            <person name="Wiebenga A."/>
            <person name="Young D."/>
            <person name="Pisabarro A."/>
            <person name="Eastwood D.C."/>
            <person name="Martin F."/>
            <person name="Cullen D."/>
            <person name="Grigoriev I.V."/>
            <person name="Hibbett D.S."/>
        </authorList>
    </citation>
    <scope>NUCLEOTIDE SEQUENCE [LARGE SCALE GENOMIC DNA]</scope>
    <source>
        <strain evidence="1 2">LYAD-421 SS1</strain>
    </source>
</reference>
<gene>
    <name evidence="1" type="ORF">DICSQDRAFT_174786</name>
</gene>